<comment type="catalytic activity">
    <reaction evidence="16 17">
        <text>di-trans,octa-cis-undecaprenyl diphosphate + H2O = di-trans,octa-cis-undecaprenyl phosphate + phosphate + H(+)</text>
        <dbReference type="Rhea" id="RHEA:28094"/>
        <dbReference type="ChEBI" id="CHEBI:15377"/>
        <dbReference type="ChEBI" id="CHEBI:15378"/>
        <dbReference type="ChEBI" id="CHEBI:43474"/>
        <dbReference type="ChEBI" id="CHEBI:58405"/>
        <dbReference type="ChEBI" id="CHEBI:60392"/>
        <dbReference type="EC" id="3.6.1.27"/>
    </reaction>
</comment>
<keyword evidence="8 17" id="KW-0133">Cell shape</keyword>
<evidence type="ECO:0000256" key="5">
    <source>
        <dbReference type="ARBA" id="ARBA00022475"/>
    </source>
</evidence>
<evidence type="ECO:0000313" key="18">
    <source>
        <dbReference type="EMBL" id="MBV3383100.1"/>
    </source>
</evidence>
<evidence type="ECO:0000256" key="2">
    <source>
        <dbReference type="ARBA" id="ARBA00010621"/>
    </source>
</evidence>
<evidence type="ECO:0000256" key="17">
    <source>
        <dbReference type="HAMAP-Rule" id="MF_01006"/>
    </source>
</evidence>
<dbReference type="InterPro" id="IPR003824">
    <property type="entry name" value="UppP"/>
</dbReference>
<dbReference type="GO" id="GO:0005886">
    <property type="term" value="C:plasma membrane"/>
    <property type="evidence" value="ECO:0007669"/>
    <property type="project" value="UniProtKB-SubCell"/>
</dbReference>
<keyword evidence="5 17" id="KW-1003">Cell membrane</keyword>
<feature type="transmembrane region" description="Helical" evidence="17">
    <location>
        <begin position="116"/>
        <end position="138"/>
    </location>
</feature>
<evidence type="ECO:0000256" key="3">
    <source>
        <dbReference type="ARBA" id="ARBA00012374"/>
    </source>
</evidence>
<keyword evidence="7 17" id="KW-0378">Hydrolase</keyword>
<evidence type="ECO:0000313" key="19">
    <source>
        <dbReference type="EMBL" id="MBV3393110.1"/>
    </source>
</evidence>
<comment type="similarity">
    <text evidence="2 17">Belongs to the UppP family.</text>
</comment>
<dbReference type="GO" id="GO:0071555">
    <property type="term" value="P:cell wall organization"/>
    <property type="evidence" value="ECO:0007669"/>
    <property type="project" value="UniProtKB-KW"/>
</dbReference>
<dbReference type="EC" id="3.6.1.27" evidence="3 17"/>
<dbReference type="NCBIfam" id="NF001391">
    <property type="entry name" value="PRK00281.1-5"/>
    <property type="match status" value="1"/>
</dbReference>
<evidence type="ECO:0000256" key="9">
    <source>
        <dbReference type="ARBA" id="ARBA00022984"/>
    </source>
</evidence>
<feature type="transmembrane region" description="Helical" evidence="17">
    <location>
        <begin position="228"/>
        <end position="250"/>
    </location>
</feature>
<reference evidence="18 21" key="1">
    <citation type="submission" date="2021-06" db="EMBL/GenBank/DDBJ databases">
        <title>Collection of gut derived symbiotic bacterial strains cultured from healthy donors.</title>
        <authorList>
            <person name="Lin H."/>
            <person name="Littmann E."/>
            <person name="Pamer E.G."/>
        </authorList>
    </citation>
    <scope>NUCLEOTIDE SEQUENCE</scope>
    <source>
        <strain evidence="19 21">MSK.21.70</strain>
        <strain evidence="18">MSK.21.82</strain>
    </source>
</reference>
<keyword evidence="13 17" id="KW-0961">Cell wall biogenesis/degradation</keyword>
<dbReference type="EMBL" id="JAHOEF010000048">
    <property type="protein sequence ID" value="MBV3383100.1"/>
    <property type="molecule type" value="Genomic_DNA"/>
</dbReference>
<dbReference type="Proteomes" id="UP001196408">
    <property type="component" value="Unassembled WGS sequence"/>
</dbReference>
<dbReference type="Pfam" id="PF02673">
    <property type="entry name" value="BacA"/>
    <property type="match status" value="1"/>
</dbReference>
<evidence type="ECO:0000256" key="1">
    <source>
        <dbReference type="ARBA" id="ARBA00004651"/>
    </source>
</evidence>
<comment type="caution">
    <text evidence="18">The sequence shown here is derived from an EMBL/GenBank/DDBJ whole genome shotgun (WGS) entry which is preliminary data.</text>
</comment>
<comment type="function">
    <text evidence="17">Catalyzes the dephosphorylation of undecaprenyl diphosphate (UPP). Confers resistance to bacitracin.</text>
</comment>
<dbReference type="GO" id="GO:0050380">
    <property type="term" value="F:undecaprenyl-diphosphatase activity"/>
    <property type="evidence" value="ECO:0007669"/>
    <property type="project" value="UniProtKB-UniRule"/>
</dbReference>
<protein>
    <recommendedName>
        <fullName evidence="4 17">Undecaprenyl-diphosphatase</fullName>
        <ecNumber evidence="3 17">3.6.1.27</ecNumber>
    </recommendedName>
    <alternativeName>
        <fullName evidence="15 17">Bacitracin resistance protein</fullName>
    </alternativeName>
    <alternativeName>
        <fullName evidence="14 17">Undecaprenyl pyrophosphate phosphatase</fullName>
    </alternativeName>
</protein>
<evidence type="ECO:0000256" key="14">
    <source>
        <dbReference type="ARBA" id="ARBA00032707"/>
    </source>
</evidence>
<sequence>MLLYLKTILFGIVEGITEWLPISSTGHMILLNEFVKLDVSKDFYSMFQVVIQLGAILAVVVIYWNQIWPFKKNTNPMVKGFFKYVDRDIFDLWLKIIFACIPAAVVGLLFDDVFEALFYNPPCVALALIVFGIGFIVIENRNASLRPKINSLKAINGKTAFLIGMFQLIAAIFPGTSRSGATILGGLMLGVSRTVAAEFTFFLAIPVMFGASLLKLVKFGLAFTASQLAVLGLGMLIAFVSSILIIKFLMSYIKKHDFKVFGWYRIVLGLLVLAYFFIIK</sequence>
<dbReference type="PANTHER" id="PTHR30622:SF3">
    <property type="entry name" value="UNDECAPRENYL-DIPHOSPHATASE"/>
    <property type="match status" value="1"/>
</dbReference>
<dbReference type="GO" id="GO:0009252">
    <property type="term" value="P:peptidoglycan biosynthetic process"/>
    <property type="evidence" value="ECO:0007669"/>
    <property type="project" value="UniProtKB-KW"/>
</dbReference>
<gene>
    <name evidence="17" type="primary">uppP</name>
    <name evidence="18" type="ORF">KSV97_07695</name>
    <name evidence="19" type="ORF">KSW06_07570</name>
</gene>
<feature type="transmembrane region" description="Helical" evidence="17">
    <location>
        <begin position="92"/>
        <end position="110"/>
    </location>
</feature>
<keyword evidence="21" id="KW-1185">Reference proteome</keyword>
<dbReference type="NCBIfam" id="NF001390">
    <property type="entry name" value="PRK00281.1-4"/>
    <property type="match status" value="1"/>
</dbReference>
<evidence type="ECO:0000256" key="11">
    <source>
        <dbReference type="ARBA" id="ARBA00023136"/>
    </source>
</evidence>
<dbReference type="NCBIfam" id="TIGR00753">
    <property type="entry name" value="undec_PP_bacA"/>
    <property type="match status" value="1"/>
</dbReference>
<keyword evidence="6 17" id="KW-0812">Transmembrane</keyword>
<evidence type="ECO:0000256" key="8">
    <source>
        <dbReference type="ARBA" id="ARBA00022960"/>
    </source>
</evidence>
<name>A0AAW4MV53_9FIRM</name>
<evidence type="ECO:0000256" key="13">
    <source>
        <dbReference type="ARBA" id="ARBA00023316"/>
    </source>
</evidence>
<feature type="transmembrane region" description="Helical" evidence="17">
    <location>
        <begin position="159"/>
        <end position="176"/>
    </location>
</feature>
<keyword evidence="9 17" id="KW-0573">Peptidoglycan synthesis</keyword>
<dbReference type="GeneID" id="301324804"/>
<keyword evidence="12 17" id="KW-0046">Antibiotic resistance</keyword>
<dbReference type="AlphaFoldDB" id="A0AAW4MV53"/>
<evidence type="ECO:0000256" key="6">
    <source>
        <dbReference type="ARBA" id="ARBA00022692"/>
    </source>
</evidence>
<organism evidence="18 20">
    <name type="scientific">Catenibacterium mitsuokai</name>
    <dbReference type="NCBI Taxonomy" id="100886"/>
    <lineage>
        <taxon>Bacteria</taxon>
        <taxon>Bacillati</taxon>
        <taxon>Bacillota</taxon>
        <taxon>Erysipelotrichia</taxon>
        <taxon>Erysipelotrichales</taxon>
        <taxon>Coprobacillaceae</taxon>
        <taxon>Catenibacterium</taxon>
    </lineage>
</organism>
<keyword evidence="11 17" id="KW-0472">Membrane</keyword>
<comment type="subcellular location">
    <subcellularLocation>
        <location evidence="1 17">Cell membrane</location>
        <topology evidence="1 17">Multi-pass membrane protein</topology>
    </subcellularLocation>
</comment>
<evidence type="ECO:0000256" key="12">
    <source>
        <dbReference type="ARBA" id="ARBA00023251"/>
    </source>
</evidence>
<feature type="transmembrane region" description="Helical" evidence="17">
    <location>
        <begin position="262"/>
        <end position="279"/>
    </location>
</feature>
<dbReference type="GO" id="GO:0008360">
    <property type="term" value="P:regulation of cell shape"/>
    <property type="evidence" value="ECO:0007669"/>
    <property type="project" value="UniProtKB-KW"/>
</dbReference>
<dbReference type="PANTHER" id="PTHR30622">
    <property type="entry name" value="UNDECAPRENYL-DIPHOSPHATASE"/>
    <property type="match status" value="1"/>
</dbReference>
<feature type="transmembrane region" description="Helical" evidence="17">
    <location>
        <begin position="196"/>
        <end position="216"/>
    </location>
</feature>
<evidence type="ECO:0000313" key="21">
    <source>
        <dbReference type="Proteomes" id="UP001197492"/>
    </source>
</evidence>
<evidence type="ECO:0000256" key="15">
    <source>
        <dbReference type="ARBA" id="ARBA00032932"/>
    </source>
</evidence>
<dbReference type="Proteomes" id="UP001197492">
    <property type="component" value="Unassembled WGS sequence"/>
</dbReference>
<evidence type="ECO:0000256" key="16">
    <source>
        <dbReference type="ARBA" id="ARBA00047594"/>
    </source>
</evidence>
<keyword evidence="10 17" id="KW-1133">Transmembrane helix</keyword>
<dbReference type="GO" id="GO:0046677">
    <property type="term" value="P:response to antibiotic"/>
    <property type="evidence" value="ECO:0007669"/>
    <property type="project" value="UniProtKB-UniRule"/>
</dbReference>
<evidence type="ECO:0000256" key="4">
    <source>
        <dbReference type="ARBA" id="ARBA00021581"/>
    </source>
</evidence>
<dbReference type="EMBL" id="JAHOEL010000046">
    <property type="protein sequence ID" value="MBV3393110.1"/>
    <property type="molecule type" value="Genomic_DNA"/>
</dbReference>
<accession>A0AAW4MV53</accession>
<feature type="transmembrane region" description="Helical" evidence="17">
    <location>
        <begin position="43"/>
        <end position="64"/>
    </location>
</feature>
<comment type="miscellaneous">
    <text evidence="17">Bacitracin is thought to be involved in the inhibition of peptidoglycan synthesis by sequestering undecaprenyl diphosphate, thereby reducing the pool of lipid carrier available.</text>
</comment>
<dbReference type="RefSeq" id="WP_217747871.1">
    <property type="nucleotide sequence ID" value="NZ_JAHOEB010000048.1"/>
</dbReference>
<evidence type="ECO:0000256" key="7">
    <source>
        <dbReference type="ARBA" id="ARBA00022801"/>
    </source>
</evidence>
<dbReference type="HAMAP" id="MF_01006">
    <property type="entry name" value="Undec_diphosphatase"/>
    <property type="match status" value="1"/>
</dbReference>
<evidence type="ECO:0000313" key="20">
    <source>
        <dbReference type="Proteomes" id="UP001196408"/>
    </source>
</evidence>
<evidence type="ECO:0000256" key="10">
    <source>
        <dbReference type="ARBA" id="ARBA00022989"/>
    </source>
</evidence>
<proteinExistence type="inferred from homology"/>